<accession>A0A369BB33</accession>
<dbReference type="Pfam" id="PF09935">
    <property type="entry name" value="DUF2167"/>
    <property type="match status" value="1"/>
</dbReference>
<gene>
    <name evidence="4" type="ORF">DFP94_10678</name>
</gene>
<dbReference type="AlphaFoldDB" id="A0A369BB33"/>
<proteinExistence type="predicted"/>
<feature type="signal peptide" evidence="3">
    <location>
        <begin position="1"/>
        <end position="32"/>
    </location>
</feature>
<organism evidence="4 5">
    <name type="scientific">Fontibacillus phaseoli</name>
    <dbReference type="NCBI Taxonomy" id="1416533"/>
    <lineage>
        <taxon>Bacteria</taxon>
        <taxon>Bacillati</taxon>
        <taxon>Bacillota</taxon>
        <taxon>Bacilli</taxon>
        <taxon>Bacillales</taxon>
        <taxon>Paenibacillaceae</taxon>
        <taxon>Fontibacillus</taxon>
    </lineage>
</organism>
<dbReference type="RefSeq" id="WP_114497415.1">
    <property type="nucleotide sequence ID" value="NZ_QPJW01000006.1"/>
</dbReference>
<dbReference type="EMBL" id="QPJW01000006">
    <property type="protein sequence ID" value="RCX18545.1"/>
    <property type="molecule type" value="Genomic_DNA"/>
</dbReference>
<protein>
    <submittedName>
        <fullName evidence="4">Putative membrane-anchored protein</fullName>
    </submittedName>
</protein>
<dbReference type="InterPro" id="IPR018682">
    <property type="entry name" value="DUF2167_membr"/>
</dbReference>
<evidence type="ECO:0000256" key="1">
    <source>
        <dbReference type="SAM" id="MobiDB-lite"/>
    </source>
</evidence>
<feature type="compositionally biased region" description="Polar residues" evidence="1">
    <location>
        <begin position="293"/>
        <end position="307"/>
    </location>
</feature>
<keyword evidence="2" id="KW-0472">Membrane</keyword>
<evidence type="ECO:0000256" key="2">
    <source>
        <dbReference type="SAM" id="Phobius"/>
    </source>
</evidence>
<feature type="compositionally biased region" description="Basic and acidic residues" evidence="1">
    <location>
        <begin position="312"/>
        <end position="337"/>
    </location>
</feature>
<comment type="caution">
    <text evidence="4">The sequence shown here is derived from an EMBL/GenBank/DDBJ whole genome shotgun (WGS) entry which is preliminary data.</text>
</comment>
<reference evidence="4 5" key="1">
    <citation type="submission" date="2018-07" db="EMBL/GenBank/DDBJ databases">
        <title>Genomic Encyclopedia of Type Strains, Phase III (KMG-III): the genomes of soil and plant-associated and newly described type strains.</title>
        <authorList>
            <person name="Whitman W."/>
        </authorList>
    </citation>
    <scope>NUCLEOTIDE SEQUENCE [LARGE SCALE GENOMIC DNA]</scope>
    <source>
        <strain evidence="4 5">CECT 8333</strain>
    </source>
</reference>
<keyword evidence="2" id="KW-0812">Transmembrane</keyword>
<sequence>MKLSNNKPKIRKLLLSCLILLSILAMPFNAVAEEVQEPNLYWTVGSGQKVKLTNIAELTLPQNYYFLDKDNTIAFIESFEDLPTYDEIGYVQPGDENSVWSVYFEYAESGHIEDKEKSDIDADELLKSYERGQKEANKKLPEYNQLYVEGWFKEPAYDESMRSLTWALLLHDNNGEQIINYNVRILTRVGYISAILVSTPETLEADRTTFTQELLPGLSVTPGNTYSDFDPSTDKKSSMGLTGLILGGAGLAVAKKTGVIAIIALIAKKFWIVIFAPLLWLGKLFKKKGKNTEPAQGNLGTDPNSENAPALHVDHQSSPENPEENRFKSKFEAENDPNKPPTSM</sequence>
<keyword evidence="5" id="KW-1185">Reference proteome</keyword>
<evidence type="ECO:0000313" key="5">
    <source>
        <dbReference type="Proteomes" id="UP000253090"/>
    </source>
</evidence>
<feature type="region of interest" description="Disordered" evidence="1">
    <location>
        <begin position="292"/>
        <end position="344"/>
    </location>
</feature>
<name>A0A369BB33_9BACL</name>
<feature type="chain" id="PRO_5016703746" evidence="3">
    <location>
        <begin position="33"/>
        <end position="344"/>
    </location>
</feature>
<evidence type="ECO:0000313" key="4">
    <source>
        <dbReference type="EMBL" id="RCX18545.1"/>
    </source>
</evidence>
<keyword evidence="3" id="KW-0732">Signal</keyword>
<dbReference type="OrthoDB" id="196355at2"/>
<feature type="transmembrane region" description="Helical" evidence="2">
    <location>
        <begin position="259"/>
        <end position="281"/>
    </location>
</feature>
<keyword evidence="2" id="KW-1133">Transmembrane helix</keyword>
<dbReference type="Proteomes" id="UP000253090">
    <property type="component" value="Unassembled WGS sequence"/>
</dbReference>
<evidence type="ECO:0000256" key="3">
    <source>
        <dbReference type="SAM" id="SignalP"/>
    </source>
</evidence>